<feature type="transmembrane region" description="Helical" evidence="14">
    <location>
        <begin position="210"/>
        <end position="234"/>
    </location>
</feature>
<dbReference type="FunFam" id="1.10.287.130:FF:000001">
    <property type="entry name" value="Two-component sensor histidine kinase"/>
    <property type="match status" value="1"/>
</dbReference>
<dbReference type="CDD" id="cd00082">
    <property type="entry name" value="HisKA"/>
    <property type="match status" value="1"/>
</dbReference>
<keyword evidence="17" id="KW-1185">Reference proteome</keyword>
<proteinExistence type="predicted"/>
<evidence type="ECO:0000256" key="3">
    <source>
        <dbReference type="ARBA" id="ARBA00012438"/>
    </source>
</evidence>
<dbReference type="Proteomes" id="UP000663499">
    <property type="component" value="Chromosome"/>
</dbReference>
<dbReference type="PROSITE" id="PS50109">
    <property type="entry name" value="HIS_KIN"/>
    <property type="match status" value="1"/>
</dbReference>
<evidence type="ECO:0000256" key="5">
    <source>
        <dbReference type="ARBA" id="ARBA00022553"/>
    </source>
</evidence>
<keyword evidence="5" id="KW-0597">Phosphoprotein</keyword>
<reference evidence="16" key="1">
    <citation type="submission" date="2021-03" db="EMBL/GenBank/DDBJ databases">
        <title>Alkalibacter marinus sp. nov., isolated from tidal flat sediment.</title>
        <authorList>
            <person name="Namirimu T."/>
            <person name="Yang J.-A."/>
            <person name="Yang S.-H."/>
            <person name="Kim Y.-J."/>
            <person name="Kwon K.K."/>
        </authorList>
    </citation>
    <scope>NUCLEOTIDE SEQUENCE</scope>
    <source>
        <strain evidence="16">ES005</strain>
    </source>
</reference>
<keyword evidence="12" id="KW-0902">Two-component regulatory system</keyword>
<feature type="transmembrane region" description="Helical" evidence="14">
    <location>
        <begin position="312"/>
        <end position="333"/>
    </location>
</feature>
<dbReference type="PANTHER" id="PTHR45528:SF1">
    <property type="entry name" value="SENSOR HISTIDINE KINASE CPXA"/>
    <property type="match status" value="1"/>
</dbReference>
<dbReference type="SUPFAM" id="SSF55874">
    <property type="entry name" value="ATPase domain of HSP90 chaperone/DNA topoisomerase II/histidine kinase"/>
    <property type="match status" value="1"/>
</dbReference>
<evidence type="ECO:0000256" key="7">
    <source>
        <dbReference type="ARBA" id="ARBA00022692"/>
    </source>
</evidence>
<evidence type="ECO:0000256" key="13">
    <source>
        <dbReference type="ARBA" id="ARBA00023136"/>
    </source>
</evidence>
<dbReference type="EC" id="2.7.13.3" evidence="3"/>
<organism evidence="16 17">
    <name type="scientific">Alkalibacter rhizosphaerae</name>
    <dbReference type="NCBI Taxonomy" id="2815577"/>
    <lineage>
        <taxon>Bacteria</taxon>
        <taxon>Bacillati</taxon>
        <taxon>Bacillota</taxon>
        <taxon>Clostridia</taxon>
        <taxon>Eubacteriales</taxon>
        <taxon>Eubacteriaceae</taxon>
        <taxon>Alkalibacter</taxon>
    </lineage>
</organism>
<dbReference type="Gene3D" id="1.10.287.130">
    <property type="match status" value="1"/>
</dbReference>
<accession>A0A975AIY0</accession>
<sequence length="610" mass="69275">MKNIIRNIWLKVLVFVLAAGFLTFSVLQVQTWLYLDLSPQLLWTQTYEESLFEEDLNETLYSLSYFLETGDEDSIPADAEFDYRIERGEQILTNMDTDDPAYFKDLPKGHYELEDNRWVAKGNALDAVEIHYPSITSDAVVYVGFSANFFKNQEAGFQSQKSLAMELFRNAALGLGAFLVLLVFLLTVAGKKPDGDDIHLCFFDRIYSDLLLIPFVIVGFFWLAGMDALQTYGYRELILSARQKSYLILVGVLTFAAALAFGTLLLSWVRKGKKGNLLKHSLIYQVFHGSWSFFTSFLDGRRFQQFPLTKSLFYRQWIFIGASFMMVFLFLILLSTGPSLFWIPIATEGVLIYLYVKYNNKTYEAINLGFNESLEEQMKAERMKVALVTNVSHDLKTPLTSIISYTDLLSKEENLSENAKEYIQILSEKSNRLKKIVADLFDLAKSTTGNIQVNLESLDLKTLLQQAVADMDDEIRSSQATLRTSFPEEGAPILSDGNKLYRVIQNLMDNALKYSMPGTRIFLDLTTNQDESIVSLKNTAGYEMDFTKEEILQRFNRGDSSRTTEGSGLGLSIAESFTKVCGGDFDLEIDGDQFKITLRFPIRKTIDGSL</sequence>
<name>A0A975AIY0_9FIRM</name>
<evidence type="ECO:0000256" key="6">
    <source>
        <dbReference type="ARBA" id="ARBA00022679"/>
    </source>
</evidence>
<dbReference type="InterPro" id="IPR036097">
    <property type="entry name" value="HisK_dim/P_sf"/>
</dbReference>
<dbReference type="Gene3D" id="3.30.565.10">
    <property type="entry name" value="Histidine kinase-like ATPase, C-terminal domain"/>
    <property type="match status" value="1"/>
</dbReference>
<dbReference type="GO" id="GO:0005886">
    <property type="term" value="C:plasma membrane"/>
    <property type="evidence" value="ECO:0007669"/>
    <property type="project" value="UniProtKB-SubCell"/>
</dbReference>
<evidence type="ECO:0000256" key="9">
    <source>
        <dbReference type="ARBA" id="ARBA00022777"/>
    </source>
</evidence>
<dbReference type="InterPro" id="IPR036890">
    <property type="entry name" value="HATPase_C_sf"/>
</dbReference>
<dbReference type="SMART" id="SM00387">
    <property type="entry name" value="HATPase_c"/>
    <property type="match status" value="1"/>
</dbReference>
<dbReference type="AlphaFoldDB" id="A0A975AIY0"/>
<evidence type="ECO:0000313" key="17">
    <source>
        <dbReference type="Proteomes" id="UP000663499"/>
    </source>
</evidence>
<dbReference type="InterPro" id="IPR050398">
    <property type="entry name" value="HssS/ArlS-like"/>
</dbReference>
<keyword evidence="11 14" id="KW-1133">Transmembrane helix</keyword>
<evidence type="ECO:0000256" key="8">
    <source>
        <dbReference type="ARBA" id="ARBA00022741"/>
    </source>
</evidence>
<dbReference type="Pfam" id="PF00512">
    <property type="entry name" value="HisKA"/>
    <property type="match status" value="1"/>
</dbReference>
<evidence type="ECO:0000256" key="14">
    <source>
        <dbReference type="SAM" id="Phobius"/>
    </source>
</evidence>
<keyword evidence="9 16" id="KW-0418">Kinase</keyword>
<feature type="domain" description="Histidine kinase" evidence="15">
    <location>
        <begin position="390"/>
        <end position="604"/>
    </location>
</feature>
<evidence type="ECO:0000259" key="15">
    <source>
        <dbReference type="PROSITE" id="PS50109"/>
    </source>
</evidence>
<gene>
    <name evidence="16" type="ORF">J0B03_02785</name>
</gene>
<evidence type="ECO:0000256" key="1">
    <source>
        <dbReference type="ARBA" id="ARBA00000085"/>
    </source>
</evidence>
<comment type="catalytic activity">
    <reaction evidence="1">
        <text>ATP + protein L-histidine = ADP + protein N-phospho-L-histidine.</text>
        <dbReference type="EC" id="2.7.13.3"/>
    </reaction>
</comment>
<evidence type="ECO:0000256" key="10">
    <source>
        <dbReference type="ARBA" id="ARBA00022840"/>
    </source>
</evidence>
<dbReference type="RefSeq" id="WP_207300351.1">
    <property type="nucleotide sequence ID" value="NZ_CP071444.1"/>
</dbReference>
<dbReference type="KEGG" id="alka:J0B03_02785"/>
<evidence type="ECO:0000256" key="4">
    <source>
        <dbReference type="ARBA" id="ARBA00022475"/>
    </source>
</evidence>
<feature type="transmembrane region" description="Helical" evidence="14">
    <location>
        <begin position="12"/>
        <end position="35"/>
    </location>
</feature>
<dbReference type="InterPro" id="IPR003661">
    <property type="entry name" value="HisK_dim/P_dom"/>
</dbReference>
<dbReference type="PANTHER" id="PTHR45528">
    <property type="entry name" value="SENSOR HISTIDINE KINASE CPXA"/>
    <property type="match status" value="1"/>
</dbReference>
<keyword evidence="10" id="KW-0067">ATP-binding</keyword>
<dbReference type="SMART" id="SM00388">
    <property type="entry name" value="HisKA"/>
    <property type="match status" value="1"/>
</dbReference>
<dbReference type="GO" id="GO:0000155">
    <property type="term" value="F:phosphorelay sensor kinase activity"/>
    <property type="evidence" value="ECO:0007669"/>
    <property type="project" value="InterPro"/>
</dbReference>
<protein>
    <recommendedName>
        <fullName evidence="3">histidine kinase</fullName>
        <ecNumber evidence="3">2.7.13.3</ecNumber>
    </recommendedName>
</protein>
<keyword evidence="4" id="KW-1003">Cell membrane</keyword>
<keyword evidence="13 14" id="KW-0472">Membrane</keyword>
<evidence type="ECO:0000256" key="12">
    <source>
        <dbReference type="ARBA" id="ARBA00023012"/>
    </source>
</evidence>
<evidence type="ECO:0000256" key="2">
    <source>
        <dbReference type="ARBA" id="ARBA00004651"/>
    </source>
</evidence>
<evidence type="ECO:0000313" key="16">
    <source>
        <dbReference type="EMBL" id="QSX09010.1"/>
    </source>
</evidence>
<feature type="transmembrane region" description="Helical" evidence="14">
    <location>
        <begin position="246"/>
        <end position="269"/>
    </location>
</feature>
<keyword evidence="6" id="KW-0808">Transferase</keyword>
<evidence type="ECO:0000256" key="11">
    <source>
        <dbReference type="ARBA" id="ARBA00022989"/>
    </source>
</evidence>
<dbReference type="EMBL" id="CP071444">
    <property type="protein sequence ID" value="QSX09010.1"/>
    <property type="molecule type" value="Genomic_DNA"/>
</dbReference>
<dbReference type="SUPFAM" id="SSF47384">
    <property type="entry name" value="Homodimeric domain of signal transducing histidine kinase"/>
    <property type="match status" value="1"/>
</dbReference>
<feature type="transmembrane region" description="Helical" evidence="14">
    <location>
        <begin position="171"/>
        <end position="190"/>
    </location>
</feature>
<dbReference type="InterPro" id="IPR005467">
    <property type="entry name" value="His_kinase_dom"/>
</dbReference>
<keyword evidence="8" id="KW-0547">Nucleotide-binding</keyword>
<keyword evidence="7 14" id="KW-0812">Transmembrane</keyword>
<feature type="transmembrane region" description="Helical" evidence="14">
    <location>
        <begin position="339"/>
        <end position="356"/>
    </location>
</feature>
<comment type="subcellular location">
    <subcellularLocation>
        <location evidence="2">Cell membrane</location>
        <topology evidence="2">Multi-pass membrane protein</topology>
    </subcellularLocation>
</comment>
<dbReference type="Pfam" id="PF02518">
    <property type="entry name" value="HATPase_c"/>
    <property type="match status" value="1"/>
</dbReference>
<dbReference type="GO" id="GO:0005524">
    <property type="term" value="F:ATP binding"/>
    <property type="evidence" value="ECO:0007669"/>
    <property type="project" value="UniProtKB-KW"/>
</dbReference>
<dbReference type="InterPro" id="IPR003594">
    <property type="entry name" value="HATPase_dom"/>
</dbReference>